<proteinExistence type="predicted"/>
<comment type="caution">
    <text evidence="1">The sequence shown here is derived from an EMBL/GenBank/DDBJ whole genome shotgun (WGS) entry which is preliminary data.</text>
</comment>
<evidence type="ECO:0000313" key="1">
    <source>
        <dbReference type="EMBL" id="KAI8023712.1"/>
    </source>
</evidence>
<reference evidence="1 2" key="1">
    <citation type="journal article" date="2022" name="Plant J.">
        <title>Chromosome-level genome of Camellia lanceoleosa provides a valuable resource for understanding genome evolution and self-incompatibility.</title>
        <authorList>
            <person name="Gong W."/>
            <person name="Xiao S."/>
            <person name="Wang L."/>
            <person name="Liao Z."/>
            <person name="Chang Y."/>
            <person name="Mo W."/>
            <person name="Hu G."/>
            <person name="Li W."/>
            <person name="Zhao G."/>
            <person name="Zhu H."/>
            <person name="Hu X."/>
            <person name="Ji K."/>
            <person name="Xiang X."/>
            <person name="Song Q."/>
            <person name="Yuan D."/>
            <person name="Jin S."/>
            <person name="Zhang L."/>
        </authorList>
    </citation>
    <scope>NUCLEOTIDE SEQUENCE [LARGE SCALE GENOMIC DNA]</scope>
    <source>
        <strain evidence="1">SQ_2022a</strain>
    </source>
</reference>
<gene>
    <name evidence="1" type="ORF">LOK49_LG03G01733</name>
</gene>
<accession>A0ACC0IFX0</accession>
<sequence>MGRRISLEEGLGILEEGIVKAKMILDGYPTNALFTAAEYMKYYDCVYFMCIQYHPSNYSAHLYQRFERALKESISSKVLPSLQDKNDAFLLIELTNMWAKYKVMAKCLGGFFLYLDRHEKIDASLNDASVRCFRDLVFNVHYHKFHDAAILLINQDRSKNSIDRGLLNNAMTFFVEIGGGKNTNYYDNLEKAILADAANYYSRLASEWLACNSSVDYIKKAEWCLDNELQRVSQYLHQTTVKKLLQVVQWHLMDQTASQLIEKRKLENVDATTYQELLSGCANMNLGDETSASPSQQCPMSQ</sequence>
<organism evidence="1 2">
    <name type="scientific">Camellia lanceoleosa</name>
    <dbReference type="NCBI Taxonomy" id="1840588"/>
    <lineage>
        <taxon>Eukaryota</taxon>
        <taxon>Viridiplantae</taxon>
        <taxon>Streptophyta</taxon>
        <taxon>Embryophyta</taxon>
        <taxon>Tracheophyta</taxon>
        <taxon>Spermatophyta</taxon>
        <taxon>Magnoliopsida</taxon>
        <taxon>eudicotyledons</taxon>
        <taxon>Gunneridae</taxon>
        <taxon>Pentapetalae</taxon>
        <taxon>asterids</taxon>
        <taxon>Ericales</taxon>
        <taxon>Theaceae</taxon>
        <taxon>Camellia</taxon>
    </lineage>
</organism>
<evidence type="ECO:0000313" key="2">
    <source>
        <dbReference type="Proteomes" id="UP001060215"/>
    </source>
</evidence>
<keyword evidence="2" id="KW-1185">Reference proteome</keyword>
<dbReference type="Proteomes" id="UP001060215">
    <property type="component" value="Chromosome 6"/>
</dbReference>
<name>A0ACC0IFX0_9ERIC</name>
<dbReference type="EMBL" id="CM045763">
    <property type="protein sequence ID" value="KAI8023712.1"/>
    <property type="molecule type" value="Genomic_DNA"/>
</dbReference>
<protein>
    <submittedName>
        <fullName evidence="1">Cullin-1</fullName>
    </submittedName>
</protein>